<evidence type="ECO:0000313" key="3">
    <source>
        <dbReference type="Proteomes" id="UP001213979"/>
    </source>
</evidence>
<dbReference type="Gene3D" id="1.25.40.10">
    <property type="entry name" value="Tetratricopeptide repeat domain"/>
    <property type="match status" value="1"/>
</dbReference>
<reference evidence="2 3" key="1">
    <citation type="submission" date="2023-01" db="EMBL/GenBank/DDBJ databases">
        <title>Genome-based reclassification of Anoxybacillus geothermalis as a later heterotypic synonym of Anoxybacillus rupiensis.</title>
        <authorList>
            <person name="Inan Bektas K."/>
            <person name="Canakci S."/>
            <person name="Belduz A.A."/>
            <person name="Guler H.H."/>
        </authorList>
    </citation>
    <scope>NUCLEOTIDE SEQUENCE [LARGE SCALE GENOMIC DNA]</scope>
    <source>
        <strain evidence="2 3">DSM 17127</strain>
    </source>
</reference>
<dbReference type="SMART" id="SM00028">
    <property type="entry name" value="TPR"/>
    <property type="match status" value="2"/>
</dbReference>
<evidence type="ECO:0000313" key="2">
    <source>
        <dbReference type="EMBL" id="MDE8565452.1"/>
    </source>
</evidence>
<organism evidence="2 3">
    <name type="scientific">Anoxybacteroides rupiense</name>
    <dbReference type="NCBI Taxonomy" id="311460"/>
    <lineage>
        <taxon>Bacteria</taxon>
        <taxon>Bacillati</taxon>
        <taxon>Bacillota</taxon>
        <taxon>Bacilli</taxon>
        <taxon>Bacillales</taxon>
        <taxon>Anoxybacillaceae</taxon>
        <taxon>Anoxybacteroides</taxon>
    </lineage>
</organism>
<proteinExistence type="predicted"/>
<comment type="caution">
    <text evidence="2">The sequence shown here is derived from an EMBL/GenBank/DDBJ whole genome shotgun (WGS) entry which is preliminary data.</text>
</comment>
<dbReference type="Proteomes" id="UP001213979">
    <property type="component" value="Unassembled WGS sequence"/>
</dbReference>
<evidence type="ECO:0000259" key="1">
    <source>
        <dbReference type="Pfam" id="PF12688"/>
    </source>
</evidence>
<protein>
    <submittedName>
        <fullName evidence="2">Tetratricopeptide repeat protein</fullName>
    </submittedName>
</protein>
<dbReference type="Pfam" id="PF12688">
    <property type="entry name" value="TPR_5"/>
    <property type="match status" value="1"/>
</dbReference>
<feature type="domain" description="Tetratrico peptide repeat group 5" evidence="1">
    <location>
        <begin position="41"/>
        <end position="136"/>
    </location>
</feature>
<gene>
    <name evidence="2" type="ORF">PNH38_16520</name>
</gene>
<keyword evidence="3" id="KW-1185">Reference proteome</keyword>
<sequence length="158" mass="17950">MNISELRQLAEKFRREGDLQKAYHLLIPLEKTEVDNPFIHLEIGFTLDAMGKEEEAIHYYEKALSLGLPAEQRCVALLCLGSSLRNIGKLDDAKHILKTAMDEFPNHIGIHCFYALAQYHAGEHGQSVRTLINAILLLSPESVKPFTQSLQYYVNELK</sequence>
<dbReference type="RefSeq" id="WP_159719808.1">
    <property type="nucleotide sequence ID" value="NZ_JAGUQN010000038.1"/>
</dbReference>
<dbReference type="InterPro" id="IPR011990">
    <property type="entry name" value="TPR-like_helical_dom_sf"/>
</dbReference>
<name>A0ABT5W8D6_9BACL</name>
<dbReference type="InterPro" id="IPR041656">
    <property type="entry name" value="TPR_5"/>
</dbReference>
<dbReference type="InterPro" id="IPR019734">
    <property type="entry name" value="TPR_rpt"/>
</dbReference>
<dbReference type="SUPFAM" id="SSF48452">
    <property type="entry name" value="TPR-like"/>
    <property type="match status" value="1"/>
</dbReference>
<dbReference type="EMBL" id="JAQOTG010000023">
    <property type="protein sequence ID" value="MDE8565452.1"/>
    <property type="molecule type" value="Genomic_DNA"/>
</dbReference>
<accession>A0ABT5W8D6</accession>